<dbReference type="Gene3D" id="1.20.1250.20">
    <property type="entry name" value="MFS general substrate transporter like domains"/>
    <property type="match status" value="1"/>
</dbReference>
<comment type="caution">
    <text evidence="11">The sequence shown here is derived from an EMBL/GenBank/DDBJ whole genome shotgun (WGS) entry which is preliminary data.</text>
</comment>
<dbReference type="EMBL" id="RSCD01000001">
    <property type="protein sequence ID" value="RSH95549.1"/>
    <property type="molecule type" value="Genomic_DNA"/>
</dbReference>
<comment type="similarity">
    <text evidence="2 8">Belongs to the major facilitator superfamily. Sugar transporter (TC 2.A.1.1) family.</text>
</comment>
<sequence>MPSIINEDIKVDVTMHEEQSGPTLVEDSTPEYLSWSLTTTYAKFWKSVTYCILVIFGAVFDGYALTVPGNLIAQAAFVKQFGTVIGPAGDLELNALHVSAWGALLTVGQIVGMGVGPFISDWMGRKVAMWGLAVALVVAAVLEIAAREWRVYAVAKLFAGIGTGMVQSGLTVYVAEVAPARIRGALLSSYSLFFGVGQIIGSVALNIIADQNQYRTVFYSEFAFLGLFLPALLFAPESPWWAIRRGKKDLAKQQMRRLYSNVPSYDVEKEYLVLEALIAGEDGATAASNWKQYAECFKGSNWRRTYISFLPLAFQQFLGIALFFGYATYFFALAGYPHPFLASLIQGLILLGFMFLSFFVIDKFGRRPLLLWGGVVMAICTLATGAIGFMDVLPGAALVALTCIWTASYAISAGPLGWTYIAETPTPQLRAKTTGMAAIGTCLFGLIFNYTVPIMLSAQQANWGPKIGLFFGGLTLLGLAVLYFLVPETKGRTYPQLDEMFQAKIPARKFGTYLCQGQSRGHAAVETA</sequence>
<dbReference type="InterPro" id="IPR050360">
    <property type="entry name" value="MFS_Sugar_Transporters"/>
</dbReference>
<dbReference type="InterPro" id="IPR005829">
    <property type="entry name" value="Sugar_transporter_CS"/>
</dbReference>
<dbReference type="SUPFAM" id="SSF103473">
    <property type="entry name" value="MFS general substrate transporter"/>
    <property type="match status" value="1"/>
</dbReference>
<dbReference type="InterPro" id="IPR005828">
    <property type="entry name" value="MFS_sugar_transport-like"/>
</dbReference>
<dbReference type="InterPro" id="IPR003663">
    <property type="entry name" value="Sugar/inositol_transpt"/>
</dbReference>
<dbReference type="PROSITE" id="PS50850">
    <property type="entry name" value="MFS"/>
    <property type="match status" value="1"/>
</dbReference>
<keyword evidence="6 9" id="KW-0472">Membrane</keyword>
<dbReference type="GO" id="GO:0005351">
    <property type="term" value="F:carbohydrate:proton symporter activity"/>
    <property type="evidence" value="ECO:0007669"/>
    <property type="project" value="TreeGrafter"/>
</dbReference>
<feature type="transmembrane region" description="Helical" evidence="9">
    <location>
        <begin position="221"/>
        <end position="243"/>
    </location>
</feature>
<keyword evidence="4 9" id="KW-0812">Transmembrane</keyword>
<gene>
    <name evidence="11" type="ORF">EHS25_000641</name>
</gene>
<feature type="transmembrane region" description="Helical" evidence="9">
    <location>
        <begin position="98"/>
        <end position="120"/>
    </location>
</feature>
<dbReference type="GO" id="GO:0016020">
    <property type="term" value="C:membrane"/>
    <property type="evidence" value="ECO:0007669"/>
    <property type="project" value="UniProtKB-SubCell"/>
</dbReference>
<evidence type="ECO:0000256" key="3">
    <source>
        <dbReference type="ARBA" id="ARBA00022448"/>
    </source>
</evidence>
<keyword evidence="5 9" id="KW-1133">Transmembrane helix</keyword>
<feature type="transmembrane region" description="Helical" evidence="9">
    <location>
        <begin position="127"/>
        <end position="146"/>
    </location>
</feature>
<feature type="transmembrane region" description="Helical" evidence="9">
    <location>
        <begin position="340"/>
        <end position="362"/>
    </location>
</feature>
<evidence type="ECO:0000256" key="7">
    <source>
        <dbReference type="ARBA" id="ARBA00049119"/>
    </source>
</evidence>
<dbReference type="AlphaFoldDB" id="A0A427YWT5"/>
<dbReference type="PROSITE" id="PS00217">
    <property type="entry name" value="SUGAR_TRANSPORT_2"/>
    <property type="match status" value="1"/>
</dbReference>
<keyword evidence="3 8" id="KW-0813">Transport</keyword>
<feature type="transmembrane region" description="Helical" evidence="9">
    <location>
        <begin position="312"/>
        <end position="334"/>
    </location>
</feature>
<evidence type="ECO:0000256" key="4">
    <source>
        <dbReference type="ARBA" id="ARBA00022692"/>
    </source>
</evidence>
<reference evidence="11 12" key="1">
    <citation type="submission" date="2018-11" db="EMBL/GenBank/DDBJ databases">
        <title>Genome sequence of Saitozyma podzolica DSM 27192.</title>
        <authorList>
            <person name="Aliyu H."/>
            <person name="Gorte O."/>
            <person name="Ochsenreither K."/>
        </authorList>
    </citation>
    <scope>NUCLEOTIDE SEQUENCE [LARGE SCALE GENOMIC DNA]</scope>
    <source>
        <strain evidence="11 12">DSM 27192</strain>
    </source>
</reference>
<proteinExistence type="inferred from homology"/>
<dbReference type="Pfam" id="PF00083">
    <property type="entry name" value="Sugar_tr"/>
    <property type="match status" value="1"/>
</dbReference>
<dbReference type="PROSITE" id="PS00216">
    <property type="entry name" value="SUGAR_TRANSPORT_1"/>
    <property type="match status" value="1"/>
</dbReference>
<accession>A0A427YWT5</accession>
<organism evidence="11 12">
    <name type="scientific">Saitozyma podzolica</name>
    <dbReference type="NCBI Taxonomy" id="1890683"/>
    <lineage>
        <taxon>Eukaryota</taxon>
        <taxon>Fungi</taxon>
        <taxon>Dikarya</taxon>
        <taxon>Basidiomycota</taxon>
        <taxon>Agaricomycotina</taxon>
        <taxon>Tremellomycetes</taxon>
        <taxon>Tremellales</taxon>
        <taxon>Trimorphomycetaceae</taxon>
        <taxon>Saitozyma</taxon>
    </lineage>
</organism>
<dbReference type="InterPro" id="IPR036259">
    <property type="entry name" value="MFS_trans_sf"/>
</dbReference>
<dbReference type="InterPro" id="IPR020846">
    <property type="entry name" value="MFS_dom"/>
</dbReference>
<dbReference type="OrthoDB" id="6612291at2759"/>
<evidence type="ECO:0000313" key="11">
    <source>
        <dbReference type="EMBL" id="RSH95549.1"/>
    </source>
</evidence>
<feature type="transmembrane region" description="Helical" evidence="9">
    <location>
        <begin position="396"/>
        <end position="421"/>
    </location>
</feature>
<dbReference type="NCBIfam" id="TIGR00879">
    <property type="entry name" value="SP"/>
    <property type="match status" value="1"/>
</dbReference>
<name>A0A427YWT5_9TREE</name>
<dbReference type="PANTHER" id="PTHR48022:SF68">
    <property type="entry name" value="MAJOR FACILITATOR SUPERFAMILY (MFS) PROFILE DOMAIN-CONTAINING PROTEIN-RELATED"/>
    <property type="match status" value="1"/>
</dbReference>
<dbReference type="PANTHER" id="PTHR48022">
    <property type="entry name" value="PLASTIDIC GLUCOSE TRANSPORTER 4"/>
    <property type="match status" value="1"/>
</dbReference>
<comment type="catalytic activity">
    <reaction evidence="7">
        <text>myo-inositol(out) + H(+)(out) = myo-inositol(in) + H(+)(in)</text>
        <dbReference type="Rhea" id="RHEA:60364"/>
        <dbReference type="ChEBI" id="CHEBI:15378"/>
        <dbReference type="ChEBI" id="CHEBI:17268"/>
    </reaction>
</comment>
<feature type="transmembrane region" description="Helical" evidence="9">
    <location>
        <begin position="50"/>
        <end position="78"/>
    </location>
</feature>
<comment type="subcellular location">
    <subcellularLocation>
        <location evidence="1">Membrane</location>
        <topology evidence="1">Multi-pass membrane protein</topology>
    </subcellularLocation>
</comment>
<evidence type="ECO:0000256" key="1">
    <source>
        <dbReference type="ARBA" id="ARBA00004141"/>
    </source>
</evidence>
<dbReference type="Proteomes" id="UP000279259">
    <property type="component" value="Unassembled WGS sequence"/>
</dbReference>
<evidence type="ECO:0000256" key="6">
    <source>
        <dbReference type="ARBA" id="ARBA00023136"/>
    </source>
</evidence>
<evidence type="ECO:0000259" key="10">
    <source>
        <dbReference type="PROSITE" id="PS50850"/>
    </source>
</evidence>
<feature type="transmembrane region" description="Helical" evidence="9">
    <location>
        <begin position="152"/>
        <end position="175"/>
    </location>
</feature>
<feature type="transmembrane region" description="Helical" evidence="9">
    <location>
        <begin position="433"/>
        <end position="455"/>
    </location>
</feature>
<evidence type="ECO:0000256" key="9">
    <source>
        <dbReference type="SAM" id="Phobius"/>
    </source>
</evidence>
<dbReference type="FunFam" id="1.20.1250.20:FF:000078">
    <property type="entry name" value="MFS maltose transporter, putative"/>
    <property type="match status" value="1"/>
</dbReference>
<evidence type="ECO:0000313" key="12">
    <source>
        <dbReference type="Proteomes" id="UP000279259"/>
    </source>
</evidence>
<feature type="transmembrane region" description="Helical" evidence="9">
    <location>
        <begin position="187"/>
        <end position="209"/>
    </location>
</feature>
<evidence type="ECO:0000256" key="2">
    <source>
        <dbReference type="ARBA" id="ARBA00010992"/>
    </source>
</evidence>
<keyword evidence="12" id="KW-1185">Reference proteome</keyword>
<evidence type="ECO:0000256" key="5">
    <source>
        <dbReference type="ARBA" id="ARBA00022989"/>
    </source>
</evidence>
<feature type="transmembrane region" description="Helical" evidence="9">
    <location>
        <begin position="467"/>
        <end position="486"/>
    </location>
</feature>
<evidence type="ECO:0000256" key="8">
    <source>
        <dbReference type="RuleBase" id="RU003346"/>
    </source>
</evidence>
<protein>
    <recommendedName>
        <fullName evidence="10">Major facilitator superfamily (MFS) profile domain-containing protein</fullName>
    </recommendedName>
</protein>
<feature type="transmembrane region" description="Helical" evidence="9">
    <location>
        <begin position="369"/>
        <end position="390"/>
    </location>
</feature>
<feature type="domain" description="Major facilitator superfamily (MFS) profile" evidence="10">
    <location>
        <begin position="50"/>
        <end position="490"/>
    </location>
</feature>